<comment type="caution">
    <text evidence="1">The sequence shown here is derived from an EMBL/GenBank/DDBJ whole genome shotgun (WGS) entry which is preliminary data.</text>
</comment>
<accession>A0ABW2PRA3</accession>
<dbReference type="RefSeq" id="WP_380962902.1">
    <property type="nucleotide sequence ID" value="NZ_JBHTCO010000002.1"/>
</dbReference>
<evidence type="ECO:0000313" key="2">
    <source>
        <dbReference type="Proteomes" id="UP001596505"/>
    </source>
</evidence>
<gene>
    <name evidence="1" type="ORF">ACFQRG_01480</name>
</gene>
<organism evidence="1 2">
    <name type="scientific">Scopulibacillus cellulosilyticus</name>
    <dbReference type="NCBI Taxonomy" id="2665665"/>
    <lineage>
        <taxon>Bacteria</taxon>
        <taxon>Bacillati</taxon>
        <taxon>Bacillota</taxon>
        <taxon>Bacilli</taxon>
        <taxon>Bacillales</taxon>
        <taxon>Sporolactobacillaceae</taxon>
        <taxon>Scopulibacillus</taxon>
    </lineage>
</organism>
<dbReference type="InterPro" id="IPR025544">
    <property type="entry name" value="YhzD"/>
</dbReference>
<dbReference type="Pfam" id="PF14120">
    <property type="entry name" value="YhzD"/>
    <property type="match status" value="1"/>
</dbReference>
<protein>
    <submittedName>
        <fullName evidence="1">YhzD family protein</fullName>
    </submittedName>
</protein>
<reference evidence="2" key="1">
    <citation type="journal article" date="2019" name="Int. J. Syst. Evol. Microbiol.">
        <title>The Global Catalogue of Microorganisms (GCM) 10K type strain sequencing project: providing services to taxonomists for standard genome sequencing and annotation.</title>
        <authorList>
            <consortium name="The Broad Institute Genomics Platform"/>
            <consortium name="The Broad Institute Genome Sequencing Center for Infectious Disease"/>
            <person name="Wu L."/>
            <person name="Ma J."/>
        </authorList>
    </citation>
    <scope>NUCLEOTIDE SEQUENCE [LARGE SCALE GENOMIC DNA]</scope>
    <source>
        <strain evidence="2">CGMCC 1.16305</strain>
    </source>
</reference>
<evidence type="ECO:0000313" key="1">
    <source>
        <dbReference type="EMBL" id="MFC7391664.1"/>
    </source>
</evidence>
<sequence length="61" mass="7003">MPKYTLTVYEKDGSKILEESFEAANDDEGKALGAKRLKEENYENHTNRLTSDSGQLILFHR</sequence>
<name>A0ABW2PRA3_9BACL</name>
<keyword evidence="2" id="KW-1185">Reference proteome</keyword>
<proteinExistence type="predicted"/>
<dbReference type="EMBL" id="JBHTCO010000002">
    <property type="protein sequence ID" value="MFC7391664.1"/>
    <property type="molecule type" value="Genomic_DNA"/>
</dbReference>
<dbReference type="Proteomes" id="UP001596505">
    <property type="component" value="Unassembled WGS sequence"/>
</dbReference>